<evidence type="ECO:0000256" key="3">
    <source>
        <dbReference type="ARBA" id="ARBA00022679"/>
    </source>
</evidence>
<keyword evidence="3" id="KW-0808">Transferase</keyword>
<dbReference type="PANTHER" id="PTHR15710:SF202">
    <property type="entry name" value="RING-TYPE E3 UBIQUITIN TRANSFERASE"/>
    <property type="match status" value="1"/>
</dbReference>
<dbReference type="InterPro" id="IPR001841">
    <property type="entry name" value="Znf_RING"/>
</dbReference>
<protein>
    <recommendedName>
        <fullName evidence="2">RING-type E3 ubiquitin transferase</fullName>
        <ecNumber evidence="2">2.3.2.27</ecNumber>
    </recommendedName>
</protein>
<keyword evidence="5 8" id="KW-0863">Zinc-finger</keyword>
<dbReference type="EMBL" id="CAJEUB010000055">
    <property type="protein sequence ID" value="CAD1847341.1"/>
    <property type="molecule type" value="Genomic_DNA"/>
</dbReference>
<dbReference type="PROSITE" id="PS50089">
    <property type="entry name" value="ZF_RING_2"/>
    <property type="match status" value="1"/>
</dbReference>
<dbReference type="SUPFAM" id="SSF57850">
    <property type="entry name" value="RING/U-box"/>
    <property type="match status" value="1"/>
</dbReference>
<sequence>MRNAKFPNYPFPLTCDSRASRRISEANARSVPRERARRRRRRSAPRIRRSAPLPSHPRRRSVRPRILRRSLRIGIRFRLLRSPRPSVPRSVQSPLPFSSHRDGSLPEPHDEVGSNSLGLNLSLGLGGDESGGEWDEDGDRIVVAAEAAVSDWGGDDFFLGRRGNSFASESIEFSRSRPVDSEGLRIAAFDSDSDSDSDGQIVAIGADSDSESIEDRDAMPEDLGIPLCWDCLQIEDQRRDPNEDFEWEEVDGRVDERDVLSITIVGNGSGSDEVGELDQEDADLEEDAVRNLEWEVLLAVNSMGRNPRDPDDVEAYFVDDHEGFVYASDYEAYEVLFGQFVGHDSPAKGSPPAAKSAVESLPSVVLTEEDLAKDGIQCAVCKDGILVDERVKQLPCSHHFHEECILPWLGMRNTCPLCRYELPTDDPEYEKWKARSASGNAPQDEFSVLV</sequence>
<dbReference type="GO" id="GO:0016567">
    <property type="term" value="P:protein ubiquitination"/>
    <property type="evidence" value="ECO:0007669"/>
    <property type="project" value="TreeGrafter"/>
</dbReference>
<keyword evidence="7" id="KW-0862">Zinc</keyword>
<organism evidence="11">
    <name type="scientific">Ananas comosus var. bracteatus</name>
    <name type="common">red pineapple</name>
    <dbReference type="NCBI Taxonomy" id="296719"/>
    <lineage>
        <taxon>Eukaryota</taxon>
        <taxon>Viridiplantae</taxon>
        <taxon>Streptophyta</taxon>
        <taxon>Embryophyta</taxon>
        <taxon>Tracheophyta</taxon>
        <taxon>Spermatophyta</taxon>
        <taxon>Magnoliopsida</taxon>
        <taxon>Liliopsida</taxon>
        <taxon>Poales</taxon>
        <taxon>Bromeliaceae</taxon>
        <taxon>Bromelioideae</taxon>
        <taxon>Ananas</taxon>
    </lineage>
</organism>
<name>A0A6V7QWY3_ANACO</name>
<evidence type="ECO:0000256" key="2">
    <source>
        <dbReference type="ARBA" id="ARBA00012483"/>
    </source>
</evidence>
<accession>A0A6V7QWY3</accession>
<evidence type="ECO:0000256" key="9">
    <source>
        <dbReference type="SAM" id="MobiDB-lite"/>
    </source>
</evidence>
<keyword evidence="6" id="KW-0833">Ubl conjugation pathway</keyword>
<feature type="region of interest" description="Disordered" evidence="9">
    <location>
        <begin position="84"/>
        <end position="112"/>
    </location>
</feature>
<dbReference type="Pfam" id="PF13639">
    <property type="entry name" value="zf-RING_2"/>
    <property type="match status" value="1"/>
</dbReference>
<dbReference type="GO" id="GO:0005737">
    <property type="term" value="C:cytoplasm"/>
    <property type="evidence" value="ECO:0007669"/>
    <property type="project" value="TreeGrafter"/>
</dbReference>
<gene>
    <name evidence="11" type="ORF">CB5_LOCUS30552</name>
</gene>
<feature type="compositionally biased region" description="Basic and acidic residues" evidence="9">
    <location>
        <begin position="99"/>
        <end position="112"/>
    </location>
</feature>
<dbReference type="GO" id="GO:0008270">
    <property type="term" value="F:zinc ion binding"/>
    <property type="evidence" value="ECO:0007669"/>
    <property type="project" value="UniProtKB-KW"/>
</dbReference>
<feature type="region of interest" description="Disordered" evidence="9">
    <location>
        <begin position="24"/>
        <end position="64"/>
    </location>
</feature>
<feature type="compositionally biased region" description="Low complexity" evidence="9">
    <location>
        <begin position="84"/>
        <end position="96"/>
    </location>
</feature>
<feature type="domain" description="RING-type" evidence="10">
    <location>
        <begin position="378"/>
        <end position="419"/>
    </location>
</feature>
<keyword evidence="4" id="KW-0479">Metal-binding</keyword>
<feature type="compositionally biased region" description="Basic residues" evidence="9">
    <location>
        <begin position="35"/>
        <end position="49"/>
    </location>
</feature>
<dbReference type="EC" id="2.3.2.27" evidence="2"/>
<evidence type="ECO:0000256" key="4">
    <source>
        <dbReference type="ARBA" id="ARBA00022723"/>
    </source>
</evidence>
<evidence type="ECO:0000256" key="5">
    <source>
        <dbReference type="ARBA" id="ARBA00022771"/>
    </source>
</evidence>
<comment type="catalytic activity">
    <reaction evidence="1">
        <text>S-ubiquitinyl-[E2 ubiquitin-conjugating enzyme]-L-cysteine + [acceptor protein]-L-lysine = [E2 ubiquitin-conjugating enzyme]-L-cysteine + N(6)-ubiquitinyl-[acceptor protein]-L-lysine.</text>
        <dbReference type="EC" id="2.3.2.27"/>
    </reaction>
</comment>
<dbReference type="AlphaFoldDB" id="A0A6V7QWY3"/>
<dbReference type="FunFam" id="3.30.40.10:FF:000022">
    <property type="entry name" value="E3 ubiquitin-protein ligase RING1-like"/>
    <property type="match status" value="1"/>
</dbReference>
<dbReference type="GO" id="GO:0061630">
    <property type="term" value="F:ubiquitin protein ligase activity"/>
    <property type="evidence" value="ECO:0007669"/>
    <property type="project" value="UniProtKB-EC"/>
</dbReference>
<evidence type="ECO:0000256" key="7">
    <source>
        <dbReference type="ARBA" id="ARBA00022833"/>
    </source>
</evidence>
<reference evidence="11" key="1">
    <citation type="submission" date="2020-07" db="EMBL/GenBank/DDBJ databases">
        <authorList>
            <person name="Lin J."/>
        </authorList>
    </citation>
    <scope>NUCLEOTIDE SEQUENCE</scope>
</reference>
<evidence type="ECO:0000259" key="10">
    <source>
        <dbReference type="PROSITE" id="PS50089"/>
    </source>
</evidence>
<evidence type="ECO:0000256" key="6">
    <source>
        <dbReference type="ARBA" id="ARBA00022786"/>
    </source>
</evidence>
<proteinExistence type="predicted"/>
<dbReference type="PANTHER" id="PTHR15710">
    <property type="entry name" value="E3 UBIQUITIN-PROTEIN LIGASE PRAJA"/>
    <property type="match status" value="1"/>
</dbReference>
<evidence type="ECO:0000256" key="1">
    <source>
        <dbReference type="ARBA" id="ARBA00000900"/>
    </source>
</evidence>
<evidence type="ECO:0000256" key="8">
    <source>
        <dbReference type="PROSITE-ProRule" id="PRU00175"/>
    </source>
</evidence>
<dbReference type="Gene3D" id="3.30.40.10">
    <property type="entry name" value="Zinc/RING finger domain, C3HC4 (zinc finger)"/>
    <property type="match status" value="1"/>
</dbReference>
<dbReference type="SMART" id="SM00184">
    <property type="entry name" value="RING"/>
    <property type="match status" value="1"/>
</dbReference>
<dbReference type="InterPro" id="IPR013083">
    <property type="entry name" value="Znf_RING/FYVE/PHD"/>
</dbReference>
<evidence type="ECO:0000313" key="11">
    <source>
        <dbReference type="EMBL" id="CAD1847341.1"/>
    </source>
</evidence>